<dbReference type="PROSITE" id="PS51257">
    <property type="entry name" value="PROKAR_LIPOPROTEIN"/>
    <property type="match status" value="1"/>
</dbReference>
<proteinExistence type="predicted"/>
<dbReference type="AlphaFoldDB" id="A0A3P3RF52"/>
<feature type="compositionally biased region" description="Polar residues" evidence="1">
    <location>
        <begin position="94"/>
        <end position="106"/>
    </location>
</feature>
<protein>
    <submittedName>
        <fullName evidence="2">Uncharacterized protein</fullName>
    </submittedName>
</protein>
<comment type="caution">
    <text evidence="2">The sequence shown here is derived from an EMBL/GenBank/DDBJ whole genome shotgun (WGS) entry which is preliminary data.</text>
</comment>
<evidence type="ECO:0000313" key="2">
    <source>
        <dbReference type="EMBL" id="RRJ31984.1"/>
    </source>
</evidence>
<keyword evidence="3" id="KW-1185">Reference proteome</keyword>
<sequence length="204" mass="21932">MVLSTDRDGDPYCHFQYQVAFSGCETGRSAAQQSPGVQPWHVRSRVFYFDNGQFAVQPARGLSETWFPSFLTLLTDTPVGDEFRIYGTERKSSDTPPTHGVSQSSDSSERVPASDGTASLVSSAASDNRSPPQGGDPADLLAEATRTGSVGAHGTLSGVPLSSGCAPDTVVATWDETDWSDNVDKAKRATEIYRQIAPYLQNHV</sequence>
<dbReference type="RefSeq" id="WP_124954124.1">
    <property type="nucleotide sequence ID" value="NZ_RRCH01000011.1"/>
</dbReference>
<evidence type="ECO:0000256" key="1">
    <source>
        <dbReference type="SAM" id="MobiDB-lite"/>
    </source>
</evidence>
<gene>
    <name evidence="2" type="ORF">EIK79_05495</name>
</gene>
<name>A0A3P3RF52_9EURY</name>
<dbReference type="OrthoDB" id="351110at2157"/>
<dbReference type="Proteomes" id="UP000282322">
    <property type="component" value="Unassembled WGS sequence"/>
</dbReference>
<organism evidence="2 3">
    <name type="scientific">Halocatena pleomorpha</name>
    <dbReference type="NCBI Taxonomy" id="1785090"/>
    <lineage>
        <taxon>Archaea</taxon>
        <taxon>Methanobacteriati</taxon>
        <taxon>Methanobacteriota</taxon>
        <taxon>Stenosarchaea group</taxon>
        <taxon>Halobacteria</taxon>
        <taxon>Halobacteriales</taxon>
        <taxon>Natronomonadaceae</taxon>
        <taxon>Halocatena</taxon>
    </lineage>
</organism>
<accession>A0A3P3RF52</accession>
<reference evidence="2 3" key="1">
    <citation type="submission" date="2018-11" db="EMBL/GenBank/DDBJ databases">
        <title>Taxonoimc description of Halomarina strain SPP-AMP-1.</title>
        <authorList>
            <person name="Pal Y."/>
            <person name="Srinivasana K."/>
            <person name="Verma A."/>
            <person name="Kumar P."/>
        </authorList>
    </citation>
    <scope>NUCLEOTIDE SEQUENCE [LARGE SCALE GENOMIC DNA]</scope>
    <source>
        <strain evidence="2 3">SPP-AMP-1</strain>
    </source>
</reference>
<dbReference type="EMBL" id="RRCH01000011">
    <property type="protein sequence ID" value="RRJ31984.1"/>
    <property type="molecule type" value="Genomic_DNA"/>
</dbReference>
<evidence type="ECO:0000313" key="3">
    <source>
        <dbReference type="Proteomes" id="UP000282322"/>
    </source>
</evidence>
<feature type="region of interest" description="Disordered" evidence="1">
    <location>
        <begin position="88"/>
        <end position="140"/>
    </location>
</feature>
<feature type="compositionally biased region" description="Polar residues" evidence="1">
    <location>
        <begin position="116"/>
        <end position="131"/>
    </location>
</feature>